<keyword evidence="2" id="KW-1185">Reference proteome</keyword>
<dbReference type="STRING" id="695939.SAMN00790413_04074"/>
<dbReference type="AlphaFoldDB" id="A0A1W1UN78"/>
<organism evidence="1 2">
    <name type="scientific">Deinococcus hopiensis KR-140</name>
    <dbReference type="NCBI Taxonomy" id="695939"/>
    <lineage>
        <taxon>Bacteria</taxon>
        <taxon>Thermotogati</taxon>
        <taxon>Deinococcota</taxon>
        <taxon>Deinococci</taxon>
        <taxon>Deinococcales</taxon>
        <taxon>Deinococcaceae</taxon>
        <taxon>Deinococcus</taxon>
    </lineage>
</organism>
<evidence type="ECO:0008006" key="3">
    <source>
        <dbReference type="Google" id="ProtNLM"/>
    </source>
</evidence>
<evidence type="ECO:0000313" key="2">
    <source>
        <dbReference type="Proteomes" id="UP000192582"/>
    </source>
</evidence>
<dbReference type="Proteomes" id="UP000192582">
    <property type="component" value="Unassembled WGS sequence"/>
</dbReference>
<gene>
    <name evidence="1" type="ORF">SAMN00790413_04074</name>
</gene>
<reference evidence="1 2" key="1">
    <citation type="submission" date="2017-04" db="EMBL/GenBank/DDBJ databases">
        <authorList>
            <person name="Afonso C.L."/>
            <person name="Miller P.J."/>
            <person name="Scott M.A."/>
            <person name="Spackman E."/>
            <person name="Goraichik I."/>
            <person name="Dimitrov K.M."/>
            <person name="Suarez D.L."/>
            <person name="Swayne D.E."/>
        </authorList>
    </citation>
    <scope>NUCLEOTIDE SEQUENCE [LARGE SCALE GENOMIC DNA]</scope>
    <source>
        <strain evidence="1 2">KR-140</strain>
    </source>
</reference>
<protein>
    <recommendedName>
        <fullName evidence="3">DUF1579 domain-containing protein</fullName>
    </recommendedName>
</protein>
<dbReference type="OrthoDB" id="9814791at2"/>
<evidence type="ECO:0000313" key="1">
    <source>
        <dbReference type="EMBL" id="SMB82585.1"/>
    </source>
</evidence>
<accession>A0A1W1UN78</accession>
<sequence length="178" mass="19346">MALPPDPNAPQDFDFITGDWRVNHRRLSALFSNCTQWTAFEGASSTTKTLGGFGNLEDNVLHFPTGTVRALAVRSYCAAAGTWSIWWLDGRSPTTLGVPVVGRFAGHVGTFYADDVLGSAPIRVRFVWTAIPGENPRWEQAFSNDGGKTWETNWTMAFMPVGGQAQDPSVRGRGVAAP</sequence>
<name>A0A1W1UN78_9DEIO</name>
<proteinExistence type="predicted"/>
<dbReference type="EMBL" id="FWWU01000006">
    <property type="protein sequence ID" value="SMB82585.1"/>
    <property type="molecule type" value="Genomic_DNA"/>
</dbReference>